<gene>
    <name evidence="2" type="ORF">HID58_031866</name>
</gene>
<evidence type="ECO:0000256" key="1">
    <source>
        <dbReference type="SAM" id="Phobius"/>
    </source>
</evidence>
<keyword evidence="1" id="KW-0472">Membrane</keyword>
<accession>A0ABQ8BWB6</accession>
<protein>
    <submittedName>
        <fullName evidence="2">Uncharacterized protein</fullName>
    </submittedName>
</protein>
<keyword evidence="3" id="KW-1185">Reference proteome</keyword>
<evidence type="ECO:0000313" key="3">
    <source>
        <dbReference type="Proteomes" id="UP000824890"/>
    </source>
</evidence>
<keyword evidence="1" id="KW-0812">Transmembrane</keyword>
<dbReference type="EMBL" id="JAGKQM010000009">
    <property type="protein sequence ID" value="KAH0908545.1"/>
    <property type="molecule type" value="Genomic_DNA"/>
</dbReference>
<keyword evidence="1" id="KW-1133">Transmembrane helix</keyword>
<name>A0ABQ8BWB6_BRANA</name>
<evidence type="ECO:0000313" key="2">
    <source>
        <dbReference type="EMBL" id="KAH0908545.1"/>
    </source>
</evidence>
<reference evidence="2 3" key="1">
    <citation type="submission" date="2021-05" db="EMBL/GenBank/DDBJ databases">
        <title>Genome Assembly of Synthetic Allotetraploid Brassica napus Reveals Homoeologous Exchanges between Subgenomes.</title>
        <authorList>
            <person name="Davis J.T."/>
        </authorList>
    </citation>
    <scope>NUCLEOTIDE SEQUENCE [LARGE SCALE GENOMIC DNA]</scope>
    <source>
        <strain evidence="3">cv. Da-Ae</strain>
        <tissue evidence="2">Seedling</tissue>
    </source>
</reference>
<organism evidence="2 3">
    <name type="scientific">Brassica napus</name>
    <name type="common">Rape</name>
    <dbReference type="NCBI Taxonomy" id="3708"/>
    <lineage>
        <taxon>Eukaryota</taxon>
        <taxon>Viridiplantae</taxon>
        <taxon>Streptophyta</taxon>
        <taxon>Embryophyta</taxon>
        <taxon>Tracheophyta</taxon>
        <taxon>Spermatophyta</taxon>
        <taxon>Magnoliopsida</taxon>
        <taxon>eudicotyledons</taxon>
        <taxon>Gunneridae</taxon>
        <taxon>Pentapetalae</taxon>
        <taxon>rosids</taxon>
        <taxon>malvids</taxon>
        <taxon>Brassicales</taxon>
        <taxon>Brassicaceae</taxon>
        <taxon>Brassiceae</taxon>
        <taxon>Brassica</taxon>
    </lineage>
</organism>
<dbReference type="Proteomes" id="UP000824890">
    <property type="component" value="Unassembled WGS sequence"/>
</dbReference>
<feature type="transmembrane region" description="Helical" evidence="1">
    <location>
        <begin position="42"/>
        <end position="61"/>
    </location>
</feature>
<comment type="caution">
    <text evidence="2">The sequence shown here is derived from an EMBL/GenBank/DDBJ whole genome shotgun (WGS) entry which is preliminary data.</text>
</comment>
<sequence length="73" mass="8631">MSLIFLAFVATLMKTILLKPRTGFVLSAQRRHRWPYYNATLQLWILSSMFFVLFLFLPSLLEFGGSFWYSLMC</sequence>
<proteinExistence type="predicted"/>